<evidence type="ECO:0000256" key="1">
    <source>
        <dbReference type="SAM" id="Phobius"/>
    </source>
</evidence>
<feature type="transmembrane region" description="Helical" evidence="1">
    <location>
        <begin position="97"/>
        <end position="119"/>
    </location>
</feature>
<reference evidence="2 3" key="1">
    <citation type="journal article" date="2019" name="Int. J. Syst. Evol. Microbiol.">
        <title>The Global Catalogue of Microorganisms (GCM) 10K type strain sequencing project: providing services to taxonomists for standard genome sequencing and annotation.</title>
        <authorList>
            <consortium name="The Broad Institute Genomics Platform"/>
            <consortium name="The Broad Institute Genome Sequencing Center for Infectious Disease"/>
            <person name="Wu L."/>
            <person name="Ma J."/>
        </authorList>
    </citation>
    <scope>NUCLEOTIDE SEQUENCE [LARGE SCALE GENOMIC DNA]</scope>
    <source>
        <strain evidence="2 3">RDMS1</strain>
    </source>
</reference>
<proteinExistence type="predicted"/>
<keyword evidence="1" id="KW-0812">Transmembrane</keyword>
<protein>
    <recommendedName>
        <fullName evidence="4">SxtJ</fullName>
    </recommendedName>
</protein>
<evidence type="ECO:0008006" key="4">
    <source>
        <dbReference type="Google" id="ProtNLM"/>
    </source>
</evidence>
<evidence type="ECO:0000313" key="2">
    <source>
        <dbReference type="EMBL" id="MFC7192562.1"/>
    </source>
</evidence>
<dbReference type="RefSeq" id="WP_390206767.1">
    <property type="nucleotide sequence ID" value="NZ_JBHSZC010000004.1"/>
</dbReference>
<keyword evidence="1" id="KW-0472">Membrane</keyword>
<comment type="caution">
    <text evidence="2">The sequence shown here is derived from an EMBL/GenBank/DDBJ whole genome shotgun (WGS) entry which is preliminary data.</text>
</comment>
<evidence type="ECO:0000313" key="3">
    <source>
        <dbReference type="Proteomes" id="UP001596417"/>
    </source>
</evidence>
<organism evidence="2 3">
    <name type="scientific">Halocatena marina</name>
    <dbReference type="NCBI Taxonomy" id="2934937"/>
    <lineage>
        <taxon>Archaea</taxon>
        <taxon>Methanobacteriati</taxon>
        <taxon>Methanobacteriota</taxon>
        <taxon>Stenosarchaea group</taxon>
        <taxon>Halobacteria</taxon>
        <taxon>Halobacteriales</taxon>
        <taxon>Natronomonadaceae</taxon>
        <taxon>Halocatena</taxon>
    </lineage>
</organism>
<dbReference type="AlphaFoldDB" id="A0ABD5YUF4"/>
<name>A0ABD5YUF4_9EURY</name>
<feature type="transmembrane region" description="Helical" evidence="1">
    <location>
        <begin position="43"/>
        <end position="66"/>
    </location>
</feature>
<feature type="transmembrane region" description="Helical" evidence="1">
    <location>
        <begin position="73"/>
        <end position="91"/>
    </location>
</feature>
<dbReference type="EMBL" id="JBHTAX010000005">
    <property type="protein sequence ID" value="MFC7192562.1"/>
    <property type="molecule type" value="Genomic_DNA"/>
</dbReference>
<keyword evidence="1" id="KW-1133">Transmembrane helix</keyword>
<accession>A0ABD5YUF4</accession>
<dbReference type="Proteomes" id="UP001596417">
    <property type="component" value="Unassembled WGS sequence"/>
</dbReference>
<keyword evidence="3" id="KW-1185">Reference proteome</keyword>
<sequence length="126" mass="13335">MKRFISVPYTKRQSVGFGLFMLMIGVVLLFLRTSIRTSTWPVATGSLAILGGLLLLIGPTGSWIGVQSLSETWCLTTGVGSILIGLSLVLIPVFHRTIALIGVGLLGGIALIGQGIVTVRAQPEME</sequence>
<feature type="transmembrane region" description="Helical" evidence="1">
    <location>
        <begin position="12"/>
        <end position="31"/>
    </location>
</feature>
<gene>
    <name evidence="2" type="ORF">ACFQL7_23950</name>
</gene>